<dbReference type="OrthoDB" id="272018at2759"/>
<evidence type="ECO:0000256" key="4">
    <source>
        <dbReference type="SAM" id="Phobius"/>
    </source>
</evidence>
<dbReference type="GO" id="GO:0005615">
    <property type="term" value="C:extracellular space"/>
    <property type="evidence" value="ECO:0007669"/>
    <property type="project" value="TreeGrafter"/>
</dbReference>
<keyword evidence="5" id="KW-0732">Signal</keyword>
<evidence type="ECO:0000256" key="5">
    <source>
        <dbReference type="SAM" id="SignalP"/>
    </source>
</evidence>
<feature type="domain" description="Kringle" evidence="6">
    <location>
        <begin position="37"/>
        <end position="115"/>
    </location>
</feature>
<dbReference type="VEuPathDB" id="TriTrypDB:LpyrH10_10_0540"/>
<dbReference type="GeneID" id="26905575"/>
<keyword evidence="4" id="KW-0812">Transmembrane</keyword>
<evidence type="ECO:0000256" key="1">
    <source>
        <dbReference type="ARBA" id="ARBA00022572"/>
    </source>
</evidence>
<keyword evidence="2" id="KW-1015">Disulfide bond</keyword>
<protein>
    <recommendedName>
        <fullName evidence="6">Kringle domain-containing protein</fullName>
    </recommendedName>
</protein>
<gene>
    <name evidence="7" type="ORF">ABB37_05285</name>
</gene>
<keyword evidence="8" id="KW-1185">Reference proteome</keyword>
<accession>A0A0M9G039</accession>
<evidence type="ECO:0000259" key="6">
    <source>
        <dbReference type="PROSITE" id="PS50070"/>
    </source>
</evidence>
<sequence>MARSSTTTLVTRCVVALLLLGQLPTHAASNCKDHTEAYYLANGEDYRGHVNVTETGLPCQKWSAQSPNAHEIELDPARGIGDHNYCRNPNGLERPGCFTTQPGGAYQLCNVGDVCTDYPVAKATVLFSPPSGTTLVKDGSQNYVSVSCYPRPCSVHYALGAESLASTSSPLLATPLLLPSSTTVKVYAVFQNAEAMRVQASYTVTPTTTPAPPAPLQFVPTDAALYEQPILVELQGATAYDHVLMYWNDDFMNPTLYNGSFWLKSSTLIQAVVNGTYFVSASYRLNVTAPPLYVYPRSGRYVGGVSVLVRDPQPPSNYYIYVNDTTAWEALTDLLFTWTAPGTSSLDIRALHVHGLESRARVVYEVVEARPPTISPDPSVAYSRPVNVTCASPVSAPVLLYVYRDATMTQTVAEGVYSVVLRTPGTFTVTCGYVDDLGATHTATAALEMVAAPMQSPSFRPECGAKFPAVPLSLQTQLDLSLLLPGAQASAWSVYGSATHGSRIPMITRSSESEGLFTYDLFPGSLPAKQPTVVTVSMTAHSQDPLESNSPVATCAYTLYPLGSAATPYFSARPACATTTAPVSAACITALQVQLAGCLHFYSAELLSVTPVGPFVAMRMTGLADAVRPDMYFRMGWCLAAMQEQQVLFELHNETSNDLVLAASWHVATPVRKATHVFTGLPVTAHIEGFHARAGSYHMVRSTYNCEDIGVVPEAFLPGSPYAAAAAAPVDDGSAWIIFRFPVAGAYKLCAYVGDALYTVPFSASPSGVLSEAWAPSDTAYLDVLVQPFPDVAALPAADCGGLIPPPMEHTPLAVSFAAFPSGAFSALSYSHDNGGWATATLPVDAATKATGAVAVAVGPLSAPARPVQVLDTTLGPTTGASHTCVFFVSAASPVTRATAVTYVFYTVNTTAVPAGSTGVMLLLQGVFQPSELIVIDVYDVRTPRSASSRAVTPPSSLLERIRRVTARASAATAYTFALPDAVLGLPAGARAIPFVIHATLDGVQVTAVPSTVALSPLSLAMTSCTTCASGLCYNGACVCKNRKTKVVHLCGDGEGSGDSDSSSSVPSVETTTTTTTSAPDDDLQPASVGERLGFLLIYLGLLGAVAGYILISIRRSSARRVNAVQAEMITVEPA</sequence>
<dbReference type="SUPFAM" id="SSF57440">
    <property type="entry name" value="Kringle-like"/>
    <property type="match status" value="1"/>
</dbReference>
<dbReference type="Gene3D" id="2.40.20.10">
    <property type="entry name" value="Plasminogen Kringle 4"/>
    <property type="match status" value="1"/>
</dbReference>
<reference evidence="7 8" key="1">
    <citation type="submission" date="2015-07" db="EMBL/GenBank/DDBJ databases">
        <title>High-quality genome of monoxenous trypanosomatid Leptomonas pyrrhocoris.</title>
        <authorList>
            <person name="Flegontov P."/>
            <person name="Butenko A."/>
            <person name="Firsov S."/>
            <person name="Vlcek C."/>
            <person name="Logacheva M.D."/>
            <person name="Field M."/>
            <person name="Filatov D."/>
            <person name="Flegontova O."/>
            <person name="Gerasimov E."/>
            <person name="Jackson A.P."/>
            <person name="Kelly S."/>
            <person name="Opperdoes F."/>
            <person name="O'Reilly A."/>
            <person name="Votypka J."/>
            <person name="Yurchenko V."/>
            <person name="Lukes J."/>
        </authorList>
    </citation>
    <scope>NUCLEOTIDE SEQUENCE [LARGE SCALE GENOMIC DNA]</scope>
    <source>
        <strain evidence="7">H10</strain>
    </source>
</reference>
<dbReference type="InterPro" id="IPR050759">
    <property type="entry name" value="Serine_protease_kringle"/>
</dbReference>
<dbReference type="EMBL" id="LGTL01000010">
    <property type="protein sequence ID" value="KPA79447.1"/>
    <property type="molecule type" value="Genomic_DNA"/>
</dbReference>
<dbReference type="Pfam" id="PF00051">
    <property type="entry name" value="Kringle"/>
    <property type="match status" value="1"/>
</dbReference>
<evidence type="ECO:0000313" key="8">
    <source>
        <dbReference type="Proteomes" id="UP000037923"/>
    </source>
</evidence>
<dbReference type="PROSITE" id="PS50070">
    <property type="entry name" value="KRINGLE_2"/>
    <property type="match status" value="1"/>
</dbReference>
<feature type="region of interest" description="Disordered" evidence="3">
    <location>
        <begin position="1053"/>
        <end position="1085"/>
    </location>
</feature>
<dbReference type="SMART" id="SM00130">
    <property type="entry name" value="KR"/>
    <property type="match status" value="1"/>
</dbReference>
<keyword evidence="1" id="KW-0420">Kringle</keyword>
<feature type="transmembrane region" description="Helical" evidence="4">
    <location>
        <begin position="1093"/>
        <end position="1112"/>
    </location>
</feature>
<dbReference type="PANTHER" id="PTHR24261:SF7">
    <property type="entry name" value="KRINGLE DOMAIN-CONTAINING PROTEIN"/>
    <property type="match status" value="1"/>
</dbReference>
<dbReference type="GO" id="GO:0004175">
    <property type="term" value="F:endopeptidase activity"/>
    <property type="evidence" value="ECO:0007669"/>
    <property type="project" value="TreeGrafter"/>
</dbReference>
<dbReference type="Proteomes" id="UP000037923">
    <property type="component" value="Unassembled WGS sequence"/>
</dbReference>
<dbReference type="InterPro" id="IPR038178">
    <property type="entry name" value="Kringle_sf"/>
</dbReference>
<dbReference type="GO" id="GO:0005102">
    <property type="term" value="F:signaling receptor binding"/>
    <property type="evidence" value="ECO:0007669"/>
    <property type="project" value="TreeGrafter"/>
</dbReference>
<feature type="signal peptide" evidence="5">
    <location>
        <begin position="1"/>
        <end position="27"/>
    </location>
</feature>
<dbReference type="AlphaFoldDB" id="A0A0M9G039"/>
<dbReference type="InterPro" id="IPR013806">
    <property type="entry name" value="Kringle-like"/>
</dbReference>
<dbReference type="InterPro" id="IPR000001">
    <property type="entry name" value="Kringle"/>
</dbReference>
<proteinExistence type="predicted"/>
<evidence type="ECO:0000256" key="2">
    <source>
        <dbReference type="ARBA" id="ARBA00023157"/>
    </source>
</evidence>
<dbReference type="CDD" id="cd00108">
    <property type="entry name" value="KR"/>
    <property type="match status" value="1"/>
</dbReference>
<dbReference type="PANTHER" id="PTHR24261">
    <property type="entry name" value="PLASMINOGEN-RELATED"/>
    <property type="match status" value="1"/>
</dbReference>
<feature type="compositionally biased region" description="Low complexity" evidence="3">
    <location>
        <begin position="1059"/>
        <end position="1079"/>
    </location>
</feature>
<evidence type="ECO:0000313" key="7">
    <source>
        <dbReference type="EMBL" id="KPA79447.1"/>
    </source>
</evidence>
<dbReference type="OMA" id="SWHVATP"/>
<organism evidence="7 8">
    <name type="scientific">Leptomonas pyrrhocoris</name>
    <name type="common">Firebug parasite</name>
    <dbReference type="NCBI Taxonomy" id="157538"/>
    <lineage>
        <taxon>Eukaryota</taxon>
        <taxon>Discoba</taxon>
        <taxon>Euglenozoa</taxon>
        <taxon>Kinetoplastea</taxon>
        <taxon>Metakinetoplastina</taxon>
        <taxon>Trypanosomatida</taxon>
        <taxon>Trypanosomatidae</taxon>
        <taxon>Leishmaniinae</taxon>
        <taxon>Leptomonas</taxon>
    </lineage>
</organism>
<keyword evidence="4" id="KW-1133">Transmembrane helix</keyword>
<dbReference type="PRINTS" id="PR00018">
    <property type="entry name" value="KRINGLE"/>
</dbReference>
<keyword evidence="4" id="KW-0472">Membrane</keyword>
<feature type="chain" id="PRO_5005835983" description="Kringle domain-containing protein" evidence="5">
    <location>
        <begin position="28"/>
        <end position="1135"/>
    </location>
</feature>
<name>A0A0M9G039_LEPPY</name>
<dbReference type="RefSeq" id="XP_015657886.1">
    <property type="nucleotide sequence ID" value="XM_015803244.1"/>
</dbReference>
<evidence type="ECO:0000256" key="3">
    <source>
        <dbReference type="SAM" id="MobiDB-lite"/>
    </source>
</evidence>
<comment type="caution">
    <text evidence="7">The sequence shown here is derived from an EMBL/GenBank/DDBJ whole genome shotgun (WGS) entry which is preliminary data.</text>
</comment>